<dbReference type="RefSeq" id="WP_178372282.1">
    <property type="nucleotide sequence ID" value="NZ_FQXE01000003.1"/>
</dbReference>
<name>A0A1M5SZW6_9BURK</name>
<reference evidence="1 2" key="1">
    <citation type="submission" date="2016-11" db="EMBL/GenBank/DDBJ databases">
        <authorList>
            <person name="Jaros S."/>
            <person name="Januszkiewicz K."/>
            <person name="Wedrychowicz H."/>
        </authorList>
    </citation>
    <scope>NUCLEOTIDE SEQUENCE [LARGE SCALE GENOMIC DNA]</scope>
    <source>
        <strain evidence="1 2">CGMCC 1.10190</strain>
    </source>
</reference>
<evidence type="ECO:0000313" key="2">
    <source>
        <dbReference type="Proteomes" id="UP000184226"/>
    </source>
</evidence>
<dbReference type="EMBL" id="FQXE01000003">
    <property type="protein sequence ID" value="SHH44064.1"/>
    <property type="molecule type" value="Genomic_DNA"/>
</dbReference>
<dbReference type="AlphaFoldDB" id="A0A1M5SZW6"/>
<protein>
    <submittedName>
        <fullName evidence="1">Uncharacterized protein</fullName>
    </submittedName>
</protein>
<dbReference type="Proteomes" id="UP000184226">
    <property type="component" value="Unassembled WGS sequence"/>
</dbReference>
<evidence type="ECO:0000313" key="1">
    <source>
        <dbReference type="EMBL" id="SHH44064.1"/>
    </source>
</evidence>
<gene>
    <name evidence="1" type="ORF">SAMN04488135_103233</name>
</gene>
<keyword evidence="2" id="KW-1185">Reference proteome</keyword>
<sequence>MRFLFLIVLMLNVALLAYGQGFFGTPPSERGREPRQLSERNQHTITLGAPLAAGQLR</sequence>
<proteinExistence type="predicted"/>
<accession>A0A1M5SZW6</accession>
<organism evidence="1 2">
    <name type="scientific">Pollutimonas bauzanensis</name>
    <dbReference type="NCBI Taxonomy" id="658167"/>
    <lineage>
        <taxon>Bacteria</taxon>
        <taxon>Pseudomonadati</taxon>
        <taxon>Pseudomonadota</taxon>
        <taxon>Betaproteobacteria</taxon>
        <taxon>Burkholderiales</taxon>
        <taxon>Alcaligenaceae</taxon>
        <taxon>Pollutimonas</taxon>
    </lineage>
</organism>